<feature type="region of interest" description="Disordered" evidence="1">
    <location>
        <begin position="124"/>
        <end position="145"/>
    </location>
</feature>
<accession>A0A8S5TL72</accession>
<dbReference type="Pfam" id="PF06995">
    <property type="entry name" value="Phage_P2_GpU"/>
    <property type="match status" value="1"/>
</dbReference>
<evidence type="ECO:0000313" key="2">
    <source>
        <dbReference type="EMBL" id="DAF63530.1"/>
    </source>
</evidence>
<organism evidence="2">
    <name type="scientific">Siphoviridae sp. ctwQT14</name>
    <dbReference type="NCBI Taxonomy" id="2827971"/>
    <lineage>
        <taxon>Viruses</taxon>
        <taxon>Duplodnaviria</taxon>
        <taxon>Heunggongvirae</taxon>
        <taxon>Uroviricota</taxon>
        <taxon>Caudoviricetes</taxon>
    </lineage>
</organism>
<feature type="compositionally biased region" description="Basic residues" evidence="1">
    <location>
        <begin position="131"/>
        <end position="145"/>
    </location>
</feature>
<proteinExistence type="predicted"/>
<evidence type="ECO:0000256" key="1">
    <source>
        <dbReference type="SAM" id="MobiDB-lite"/>
    </source>
</evidence>
<reference evidence="2" key="1">
    <citation type="journal article" date="2021" name="Proc. Natl. Acad. Sci. U.S.A.">
        <title>A Catalog of Tens of Thousands of Viruses from Human Metagenomes Reveals Hidden Associations with Chronic Diseases.</title>
        <authorList>
            <person name="Tisza M.J."/>
            <person name="Buck C.B."/>
        </authorList>
    </citation>
    <scope>NUCLEOTIDE SEQUENCE</scope>
    <source>
        <strain evidence="2">CtwQT14</strain>
    </source>
</reference>
<dbReference type="InterPro" id="IPR009734">
    <property type="entry name" value="Myoviridae_GpU"/>
</dbReference>
<evidence type="ECO:0008006" key="3">
    <source>
        <dbReference type="Google" id="ProtNLM"/>
    </source>
</evidence>
<sequence length="145" mass="16724">MFAQLGDIKFELITYFNGLQERSSYNYAQHDRINNKPVLQFLGKNLQEQDLKLNFHRTFCTPEDEIKKLKTVADKATPLKFIKGNGEYIGVFVIEEIQSSTEQASSEGDLISIQVDIRIKEYTGKIPQKPKQNKKGLKKKNTKKK</sequence>
<name>A0A8S5TL72_9CAUD</name>
<protein>
    <recommendedName>
        <fullName evidence="3">Tail protein</fullName>
    </recommendedName>
</protein>
<dbReference type="EMBL" id="BK032842">
    <property type="protein sequence ID" value="DAF63530.1"/>
    <property type="molecule type" value="Genomic_DNA"/>
</dbReference>